<dbReference type="PIRSF" id="PIRSF004808">
    <property type="entry name" value="LasT"/>
    <property type="match status" value="1"/>
</dbReference>
<dbReference type="AlphaFoldDB" id="A0A7R6TPX9"/>
<dbReference type="GO" id="GO:0008173">
    <property type="term" value="F:RNA methyltransferase activity"/>
    <property type="evidence" value="ECO:0007669"/>
    <property type="project" value="InterPro"/>
</dbReference>
<dbReference type="Gene3D" id="1.10.8.590">
    <property type="match status" value="1"/>
</dbReference>
<dbReference type="Proteomes" id="UP000463961">
    <property type="component" value="Chromosome"/>
</dbReference>
<keyword evidence="7" id="KW-1185">Reference proteome</keyword>
<sequence>MARAMKTMSLVSGTQLFLVNPLCEIDAVAVRRASGAADLVNTCQIVASLDEALIGCTGAFGMTVRARELGPEPMSPRAAVATAKAIWQQGGAVGACSAFVFGNETNGLTNEELQRCRAEVSIATNPDYGSLNLGAAVQIMTYLLREASGSQSAVNSGATRYASALATVDAVEGFYGQLEAALIQVGFHDPMRPRRLMPKIRRIFERTHLETDEVNILRGVVAALSQGIKVD</sequence>
<evidence type="ECO:0000313" key="6">
    <source>
        <dbReference type="EMBL" id="BBU69504.1"/>
    </source>
</evidence>
<dbReference type="CDD" id="cd18093">
    <property type="entry name" value="SpoU-like_TrmJ"/>
    <property type="match status" value="1"/>
</dbReference>
<dbReference type="InterPro" id="IPR029026">
    <property type="entry name" value="tRNA_m1G_MTases_N"/>
</dbReference>
<evidence type="ECO:0000259" key="5">
    <source>
        <dbReference type="Pfam" id="PF00588"/>
    </source>
</evidence>
<dbReference type="Pfam" id="PF00588">
    <property type="entry name" value="SpoU_methylase"/>
    <property type="match status" value="1"/>
</dbReference>
<dbReference type="GO" id="GO:0003723">
    <property type="term" value="F:RNA binding"/>
    <property type="evidence" value="ECO:0007669"/>
    <property type="project" value="InterPro"/>
</dbReference>
<dbReference type="InterPro" id="IPR001537">
    <property type="entry name" value="SpoU_MeTrfase"/>
</dbReference>
<evidence type="ECO:0000256" key="4">
    <source>
        <dbReference type="ARBA" id="ARBA00022691"/>
    </source>
</evidence>
<gene>
    <name evidence="6" type="primary">trmJ</name>
    <name evidence="6" type="ORF">ICHIAU1_17870</name>
</gene>
<dbReference type="GO" id="GO:0002128">
    <property type="term" value="P:tRNA nucleoside ribose methylation"/>
    <property type="evidence" value="ECO:0007669"/>
    <property type="project" value="TreeGrafter"/>
</dbReference>
<dbReference type="PANTHER" id="PTHR42786:SF2">
    <property type="entry name" value="TRNA (CYTIDINE_URIDINE-2'-O-)-METHYLTRANSFERASE TRMJ"/>
    <property type="match status" value="1"/>
</dbReference>
<evidence type="ECO:0000313" key="7">
    <source>
        <dbReference type="Proteomes" id="UP000463961"/>
    </source>
</evidence>
<dbReference type="InterPro" id="IPR029028">
    <property type="entry name" value="Alpha/beta_knot_MTases"/>
</dbReference>
<comment type="similarity">
    <text evidence="1">Belongs to the class IV-like SAM-binding methyltransferase superfamily. RNA methyltransferase TrmH family.</text>
</comment>
<keyword evidence="2 6" id="KW-0489">Methyltransferase</keyword>
<evidence type="ECO:0000256" key="1">
    <source>
        <dbReference type="ARBA" id="ARBA00007228"/>
    </source>
</evidence>
<proteinExistence type="inferred from homology"/>
<dbReference type="Gene3D" id="3.40.1280.10">
    <property type="match status" value="1"/>
</dbReference>
<evidence type="ECO:0000256" key="3">
    <source>
        <dbReference type="ARBA" id="ARBA00022679"/>
    </source>
</evidence>
<organism evidence="6 7">
    <name type="scientific">Fluviibacter phosphoraccumulans</name>
    <dbReference type="NCBI Taxonomy" id="1751046"/>
    <lineage>
        <taxon>Bacteria</taxon>
        <taxon>Pseudomonadati</taxon>
        <taxon>Pseudomonadota</taxon>
        <taxon>Betaproteobacteria</taxon>
        <taxon>Rhodocyclales</taxon>
        <taxon>Fluviibacteraceae</taxon>
        <taxon>Fluviibacter</taxon>
    </lineage>
</organism>
<dbReference type="PANTHER" id="PTHR42786">
    <property type="entry name" value="TRNA/RRNA METHYLTRANSFERASE"/>
    <property type="match status" value="1"/>
</dbReference>
<dbReference type="InterPro" id="IPR004384">
    <property type="entry name" value="RNA_MeTrfase_TrmJ/LasT"/>
</dbReference>
<accession>A0A7R6TPX9</accession>
<feature type="domain" description="tRNA/rRNA methyltransferase SpoU type" evidence="5">
    <location>
        <begin position="4"/>
        <end position="142"/>
    </location>
</feature>
<evidence type="ECO:0000256" key="2">
    <source>
        <dbReference type="ARBA" id="ARBA00022603"/>
    </source>
</evidence>
<dbReference type="GO" id="GO:0005829">
    <property type="term" value="C:cytosol"/>
    <property type="evidence" value="ECO:0007669"/>
    <property type="project" value="TreeGrafter"/>
</dbReference>
<keyword evidence="3 6" id="KW-0808">Transferase</keyword>
<name>A0A7R6TPX9_9RHOO</name>
<protein>
    <submittedName>
        <fullName evidence="6">tRNA (Cytidine/uridine-2'-O-)-methyltransferase TrmJ</fullName>
    </submittedName>
</protein>
<keyword evidence="4" id="KW-0949">S-adenosyl-L-methionine</keyword>
<reference evidence="7" key="1">
    <citation type="submission" date="2020-01" db="EMBL/GenBank/DDBJ databases">
        <title>Phosphoaccumulans saitamaens gen. nov., sp. nov., a polyphosphate accumulating bacterium isolated from surface river water.</title>
        <authorList>
            <person name="Watanabe K."/>
            <person name="Suda W."/>
        </authorList>
    </citation>
    <scope>NUCLEOTIDE SEQUENCE [LARGE SCALE GENOMIC DNA]</scope>
    <source>
        <strain evidence="7">ICHIAU1</strain>
    </source>
</reference>
<dbReference type="SUPFAM" id="SSF75217">
    <property type="entry name" value="alpha/beta knot"/>
    <property type="match status" value="1"/>
</dbReference>
<dbReference type="EMBL" id="AP022345">
    <property type="protein sequence ID" value="BBU69504.1"/>
    <property type="molecule type" value="Genomic_DNA"/>
</dbReference>